<feature type="transmembrane region" description="Helical" evidence="1">
    <location>
        <begin position="164"/>
        <end position="182"/>
    </location>
</feature>
<feature type="domain" description="DUF6311" evidence="2">
    <location>
        <begin position="379"/>
        <end position="476"/>
    </location>
</feature>
<evidence type="ECO:0000259" key="3">
    <source>
        <dbReference type="Pfam" id="PF25853"/>
    </source>
</evidence>
<feature type="transmembrane region" description="Helical" evidence="1">
    <location>
        <begin position="241"/>
        <end position="263"/>
    </location>
</feature>
<feature type="domain" description="DUF6311" evidence="2">
    <location>
        <begin position="26"/>
        <end position="328"/>
    </location>
</feature>
<keyword evidence="5" id="KW-1185">Reference proteome</keyword>
<feature type="domain" description="DUF6311" evidence="3">
    <location>
        <begin position="500"/>
        <end position="601"/>
    </location>
</feature>
<feature type="transmembrane region" description="Helical" evidence="1">
    <location>
        <begin position="312"/>
        <end position="337"/>
    </location>
</feature>
<feature type="transmembrane region" description="Helical" evidence="1">
    <location>
        <begin position="387"/>
        <end position="408"/>
    </location>
</feature>
<dbReference type="Pfam" id="PF19830">
    <property type="entry name" value="DUF6311"/>
    <property type="match status" value="2"/>
</dbReference>
<keyword evidence="1" id="KW-1133">Transmembrane helix</keyword>
<dbReference type="AlphaFoldDB" id="A0A7W8HB92"/>
<evidence type="ECO:0008006" key="6">
    <source>
        <dbReference type="Google" id="ProtNLM"/>
    </source>
</evidence>
<accession>A0A7W8HB92</accession>
<feature type="transmembrane region" description="Helical" evidence="1">
    <location>
        <begin position="141"/>
        <end position="158"/>
    </location>
</feature>
<evidence type="ECO:0000313" key="5">
    <source>
        <dbReference type="Proteomes" id="UP000543642"/>
    </source>
</evidence>
<dbReference type="InterPro" id="IPR046278">
    <property type="entry name" value="DUF6311"/>
</dbReference>
<feature type="transmembrane region" description="Helical" evidence="1">
    <location>
        <begin position="434"/>
        <end position="452"/>
    </location>
</feature>
<organism evidence="4 5">
    <name type="scientific">Catenibacillus scindens</name>
    <dbReference type="NCBI Taxonomy" id="673271"/>
    <lineage>
        <taxon>Bacteria</taxon>
        <taxon>Bacillati</taxon>
        <taxon>Bacillota</taxon>
        <taxon>Clostridia</taxon>
        <taxon>Lachnospirales</taxon>
        <taxon>Lachnospiraceae</taxon>
        <taxon>Catenibacillus</taxon>
    </lineage>
</organism>
<dbReference type="Pfam" id="PF25853">
    <property type="entry name" value="DUF6311_C"/>
    <property type="match status" value="1"/>
</dbReference>
<name>A0A7W8HB92_9FIRM</name>
<gene>
    <name evidence="4" type="ORF">HNP82_001952</name>
</gene>
<feature type="transmembrane region" description="Helical" evidence="1">
    <location>
        <begin position="275"/>
        <end position="292"/>
    </location>
</feature>
<dbReference type="Proteomes" id="UP000543642">
    <property type="component" value="Unassembled WGS sequence"/>
</dbReference>
<dbReference type="EMBL" id="JACHFW010000007">
    <property type="protein sequence ID" value="MBB5264813.1"/>
    <property type="molecule type" value="Genomic_DNA"/>
</dbReference>
<keyword evidence="1" id="KW-0472">Membrane</keyword>
<evidence type="ECO:0000259" key="2">
    <source>
        <dbReference type="Pfam" id="PF19830"/>
    </source>
</evidence>
<keyword evidence="1" id="KW-0812">Transmembrane</keyword>
<feature type="transmembrane region" description="Helical" evidence="1">
    <location>
        <begin position="112"/>
        <end position="134"/>
    </location>
</feature>
<proteinExistence type="predicted"/>
<dbReference type="InterPro" id="IPR058671">
    <property type="entry name" value="DUF6311_C"/>
</dbReference>
<feature type="transmembrane region" description="Helical" evidence="1">
    <location>
        <begin position="194"/>
        <end position="221"/>
    </location>
</feature>
<reference evidence="4 5" key="1">
    <citation type="submission" date="2020-08" db="EMBL/GenBank/DDBJ databases">
        <title>Genomic Encyclopedia of Type Strains, Phase IV (KMG-IV): sequencing the most valuable type-strain genomes for metagenomic binning, comparative biology and taxonomic classification.</title>
        <authorList>
            <person name="Goeker M."/>
        </authorList>
    </citation>
    <scope>NUCLEOTIDE SEQUENCE [LARGE SCALE GENOMIC DNA]</scope>
    <source>
        <strain evidence="4 5">DSM 106146</strain>
    </source>
</reference>
<protein>
    <recommendedName>
        <fullName evidence="6">Glycosyltransferase RgtA/B/C/D-like domain-containing protein</fullName>
    </recommendedName>
</protein>
<sequence>MNNRKDSIYDSITKEQLWLIFGISGFIGLLIYMVCYGPSLLDVTNDGWLLSGGDLMQHYVGWKAFRSSPWHFPIGMTDGLLYPDQTCVVFTDSIPLFAIFFKLLSPLLPETFQYFGIWGALTFILMGGVSGVILRKFTKNPALCVIGSVFFSFSPYVIQRMYSHTALAANWIILLAIAIWVYKPWFNTFKRKTIAWTLLIVCGSLIHIYYIPMIMIFMIFSCVQDFLDEPVPRRLRSGKQGWLWDIPMGVIAVAVDLVILYSVGVFSATASMEDGGLGAYSSNLNVFINPLGKGIFLPSLPHNPGQDEGYGYLGLGILILLGLSAILWAGTFILFVLRSIKSRNDLGQKDSRSNGGHLAGNPSAGNAFAVKRLLSALGGLIREHSFVIAMFLAWLAAFILALSPVITYGKETLRIIDYPDIILKVLNIFRSTGRFVWCCCYIFMFFAVITIVNRLRWFVIAAPILLVTSVIQVADLGTYALVRGDMASSAYREPIIESERWEELAQGKEHITYVPFSIIKTTYDDDALYEFANFAVDHDMTVNFYMAARVYIPDRNERDGEVRQALAAGEGDTATLYILDSRKTGEEYGMTTEVVDGIVVGYYE</sequence>
<dbReference type="RefSeq" id="WP_183773779.1">
    <property type="nucleotide sequence ID" value="NZ_JACHFW010000007.1"/>
</dbReference>
<evidence type="ECO:0000256" key="1">
    <source>
        <dbReference type="SAM" id="Phobius"/>
    </source>
</evidence>
<comment type="caution">
    <text evidence="4">The sequence shown here is derived from an EMBL/GenBank/DDBJ whole genome shotgun (WGS) entry which is preliminary data.</text>
</comment>
<evidence type="ECO:0000313" key="4">
    <source>
        <dbReference type="EMBL" id="MBB5264813.1"/>
    </source>
</evidence>
<feature type="transmembrane region" description="Helical" evidence="1">
    <location>
        <begin position="20"/>
        <end position="41"/>
    </location>
</feature>
<feature type="transmembrane region" description="Helical" evidence="1">
    <location>
        <begin position="458"/>
        <end position="482"/>
    </location>
</feature>